<gene>
    <name evidence="6" type="ORF">S06H3_53748</name>
</gene>
<protein>
    <recommendedName>
        <fullName evidence="5">RCK N-terminal domain-containing protein</fullName>
    </recommendedName>
</protein>
<evidence type="ECO:0000256" key="2">
    <source>
        <dbReference type="ARBA" id="ARBA00022538"/>
    </source>
</evidence>
<name>X1R509_9ZZZZ</name>
<comment type="caution">
    <text evidence="6">The sequence shown here is derived from an EMBL/GenBank/DDBJ whole genome shotgun (WGS) entry which is preliminary data.</text>
</comment>
<dbReference type="InterPro" id="IPR050721">
    <property type="entry name" value="Trk_Ktr_HKT_K-transport"/>
</dbReference>
<feature type="non-terminal residue" evidence="6">
    <location>
        <position position="74"/>
    </location>
</feature>
<organism evidence="6">
    <name type="scientific">marine sediment metagenome</name>
    <dbReference type="NCBI Taxonomy" id="412755"/>
    <lineage>
        <taxon>unclassified sequences</taxon>
        <taxon>metagenomes</taxon>
        <taxon>ecological metagenomes</taxon>
    </lineage>
</organism>
<keyword evidence="3" id="KW-0630">Potassium</keyword>
<dbReference type="InterPro" id="IPR006036">
    <property type="entry name" value="K_uptake_TrkA"/>
</dbReference>
<reference evidence="6" key="1">
    <citation type="journal article" date="2014" name="Front. Microbiol.">
        <title>High frequency of phylogenetically diverse reductive dehalogenase-homologous genes in deep subseafloor sedimentary metagenomes.</title>
        <authorList>
            <person name="Kawai M."/>
            <person name="Futagami T."/>
            <person name="Toyoda A."/>
            <person name="Takaki Y."/>
            <person name="Nishi S."/>
            <person name="Hori S."/>
            <person name="Arai W."/>
            <person name="Tsubouchi T."/>
            <person name="Morono Y."/>
            <person name="Uchiyama I."/>
            <person name="Ito T."/>
            <person name="Fujiyama A."/>
            <person name="Inagaki F."/>
            <person name="Takami H."/>
        </authorList>
    </citation>
    <scope>NUCLEOTIDE SEQUENCE</scope>
    <source>
        <strain evidence="6">Expedition CK06-06</strain>
    </source>
</reference>
<evidence type="ECO:0000256" key="4">
    <source>
        <dbReference type="ARBA" id="ARBA00023065"/>
    </source>
</evidence>
<sequence>MYIIIVGGGVVGFHIASLLTEEEQEVVVVEQSEEALENIRRQLDVKTILGNAATPKILREAEVHRADLFIAVTN</sequence>
<dbReference type="PANTHER" id="PTHR43833:SF5">
    <property type="entry name" value="TRK SYSTEM POTASSIUM UPTAKE PROTEIN TRKA"/>
    <property type="match status" value="1"/>
</dbReference>
<dbReference type="GO" id="GO:0015079">
    <property type="term" value="F:potassium ion transmembrane transporter activity"/>
    <property type="evidence" value="ECO:0007669"/>
    <property type="project" value="InterPro"/>
</dbReference>
<dbReference type="InterPro" id="IPR003148">
    <property type="entry name" value="RCK_N"/>
</dbReference>
<feature type="domain" description="RCK N-terminal" evidence="5">
    <location>
        <begin position="1"/>
        <end position="74"/>
    </location>
</feature>
<dbReference type="PRINTS" id="PR00335">
    <property type="entry name" value="KUPTAKETRKA"/>
</dbReference>
<keyword evidence="2" id="KW-0633">Potassium transport</keyword>
<dbReference type="PANTHER" id="PTHR43833">
    <property type="entry name" value="POTASSIUM CHANNEL PROTEIN 2-RELATED-RELATED"/>
    <property type="match status" value="1"/>
</dbReference>
<dbReference type="GO" id="GO:0005886">
    <property type="term" value="C:plasma membrane"/>
    <property type="evidence" value="ECO:0007669"/>
    <property type="project" value="InterPro"/>
</dbReference>
<keyword evidence="4" id="KW-0406">Ion transport</keyword>
<dbReference type="EMBL" id="BARV01034301">
    <property type="protein sequence ID" value="GAI58210.1"/>
    <property type="molecule type" value="Genomic_DNA"/>
</dbReference>
<dbReference type="Pfam" id="PF02254">
    <property type="entry name" value="TrkA_N"/>
    <property type="match status" value="1"/>
</dbReference>
<proteinExistence type="predicted"/>
<evidence type="ECO:0000259" key="5">
    <source>
        <dbReference type="PROSITE" id="PS51201"/>
    </source>
</evidence>
<evidence type="ECO:0000256" key="3">
    <source>
        <dbReference type="ARBA" id="ARBA00022958"/>
    </source>
</evidence>
<evidence type="ECO:0000256" key="1">
    <source>
        <dbReference type="ARBA" id="ARBA00022448"/>
    </source>
</evidence>
<dbReference type="SUPFAM" id="SSF51735">
    <property type="entry name" value="NAD(P)-binding Rossmann-fold domains"/>
    <property type="match status" value="1"/>
</dbReference>
<keyword evidence="1" id="KW-0813">Transport</keyword>
<dbReference type="InterPro" id="IPR036291">
    <property type="entry name" value="NAD(P)-bd_dom_sf"/>
</dbReference>
<dbReference type="PROSITE" id="PS51201">
    <property type="entry name" value="RCK_N"/>
    <property type="match status" value="1"/>
</dbReference>
<evidence type="ECO:0000313" key="6">
    <source>
        <dbReference type="EMBL" id="GAI58210.1"/>
    </source>
</evidence>
<dbReference type="AlphaFoldDB" id="X1R509"/>
<dbReference type="Gene3D" id="3.40.50.720">
    <property type="entry name" value="NAD(P)-binding Rossmann-like Domain"/>
    <property type="match status" value="1"/>
</dbReference>
<accession>X1R509</accession>